<proteinExistence type="predicted"/>
<name>A0A9N7U5I0_PLEPL</name>
<reference evidence="3" key="1">
    <citation type="submission" date="2020-03" db="EMBL/GenBank/DDBJ databases">
        <authorList>
            <person name="Weist P."/>
        </authorList>
    </citation>
    <scope>NUCLEOTIDE SEQUENCE</scope>
</reference>
<organism evidence="3 4">
    <name type="scientific">Pleuronectes platessa</name>
    <name type="common">European plaice</name>
    <dbReference type="NCBI Taxonomy" id="8262"/>
    <lineage>
        <taxon>Eukaryota</taxon>
        <taxon>Metazoa</taxon>
        <taxon>Chordata</taxon>
        <taxon>Craniata</taxon>
        <taxon>Vertebrata</taxon>
        <taxon>Euteleostomi</taxon>
        <taxon>Actinopterygii</taxon>
        <taxon>Neopterygii</taxon>
        <taxon>Teleostei</taxon>
        <taxon>Neoteleostei</taxon>
        <taxon>Acanthomorphata</taxon>
        <taxon>Carangaria</taxon>
        <taxon>Pleuronectiformes</taxon>
        <taxon>Pleuronectoidei</taxon>
        <taxon>Pleuronectidae</taxon>
        <taxon>Pleuronectes</taxon>
    </lineage>
</organism>
<evidence type="ECO:0000313" key="3">
    <source>
        <dbReference type="EMBL" id="CAB1424986.1"/>
    </source>
</evidence>
<dbReference type="Proteomes" id="UP001153269">
    <property type="component" value="Unassembled WGS sequence"/>
</dbReference>
<comment type="caution">
    <text evidence="3">The sequence shown here is derived from an EMBL/GenBank/DDBJ whole genome shotgun (WGS) entry which is preliminary data.</text>
</comment>
<evidence type="ECO:0000256" key="2">
    <source>
        <dbReference type="SAM" id="SignalP"/>
    </source>
</evidence>
<feature type="region of interest" description="Disordered" evidence="1">
    <location>
        <begin position="41"/>
        <end position="61"/>
    </location>
</feature>
<protein>
    <submittedName>
        <fullName evidence="3">Uncharacterized protein</fullName>
    </submittedName>
</protein>
<sequence>MSIFSPVHRVLPLCYAALLLGQATGSVAVAAAAESTAMAPALLPDPDPPAPTPGGGTYKSPEQQFKNDICLKRGSFLKDAMFIHIFLSAVTNGRIIQPSPWHIISYFLMGRIPPGNIFATDSALDKIQPQIPRASLQLKVV</sequence>
<feature type="signal peptide" evidence="2">
    <location>
        <begin position="1"/>
        <end position="25"/>
    </location>
</feature>
<evidence type="ECO:0000256" key="1">
    <source>
        <dbReference type="SAM" id="MobiDB-lite"/>
    </source>
</evidence>
<feature type="compositionally biased region" description="Pro residues" evidence="1">
    <location>
        <begin position="43"/>
        <end position="52"/>
    </location>
</feature>
<accession>A0A9N7U5I0</accession>
<evidence type="ECO:0000313" key="4">
    <source>
        <dbReference type="Proteomes" id="UP001153269"/>
    </source>
</evidence>
<feature type="chain" id="PRO_5040232602" evidence="2">
    <location>
        <begin position="26"/>
        <end position="141"/>
    </location>
</feature>
<keyword evidence="2" id="KW-0732">Signal</keyword>
<keyword evidence="4" id="KW-1185">Reference proteome</keyword>
<gene>
    <name evidence="3" type="ORF">PLEPLA_LOCUS12916</name>
</gene>
<dbReference type="AlphaFoldDB" id="A0A9N7U5I0"/>
<dbReference type="EMBL" id="CADEAL010000772">
    <property type="protein sequence ID" value="CAB1424986.1"/>
    <property type="molecule type" value="Genomic_DNA"/>
</dbReference>